<name>K8WG34_9GAMM</name>
<organism evidence="1 2">
    <name type="scientific">Providencia sneebia DSM 19967</name>
    <dbReference type="NCBI Taxonomy" id="1141660"/>
    <lineage>
        <taxon>Bacteria</taxon>
        <taxon>Pseudomonadati</taxon>
        <taxon>Pseudomonadota</taxon>
        <taxon>Gammaproteobacteria</taxon>
        <taxon>Enterobacterales</taxon>
        <taxon>Morganellaceae</taxon>
        <taxon>Providencia</taxon>
    </lineage>
</organism>
<dbReference type="HOGENOM" id="CLU_2168778_0_0_6"/>
<dbReference type="EMBL" id="AKKN01000009">
    <property type="protein sequence ID" value="EKT56427.1"/>
    <property type="molecule type" value="Genomic_DNA"/>
</dbReference>
<evidence type="ECO:0000313" key="2">
    <source>
        <dbReference type="Proteomes" id="UP000010290"/>
    </source>
</evidence>
<dbReference type="PATRIC" id="fig|1141660.3.peg.2163"/>
<proteinExistence type="predicted"/>
<dbReference type="Proteomes" id="UP000010290">
    <property type="component" value="Chromosome"/>
</dbReference>
<keyword evidence="2" id="KW-1185">Reference proteome</keyword>
<dbReference type="OrthoDB" id="6636955at2"/>
<accession>K8WG34</accession>
<evidence type="ECO:0000313" key="1">
    <source>
        <dbReference type="EMBL" id="EKT56427.1"/>
    </source>
</evidence>
<comment type="caution">
    <text evidence="1">The sequence shown here is derived from an EMBL/GenBank/DDBJ whole genome shotgun (WGS) entry which is preliminary data.</text>
</comment>
<protein>
    <submittedName>
        <fullName evidence="1">Uncharacterized protein</fullName>
    </submittedName>
</protein>
<gene>
    <name evidence="1" type="ORF">OO7_10827</name>
</gene>
<reference evidence="1 2" key="1">
    <citation type="journal article" date="2012" name="BMC Genomics">
        <title>Comparative genomics of bacteria in the genus Providencia isolated from wild Drosophila melanogaster.</title>
        <authorList>
            <person name="Galac M.R."/>
            <person name="Lazzaro B.P."/>
        </authorList>
    </citation>
    <scope>NUCLEOTIDE SEQUENCE [LARGE SCALE GENOMIC DNA]</scope>
    <source>
        <strain evidence="1 2">DSM 19967</strain>
    </source>
</reference>
<dbReference type="AlphaFoldDB" id="K8WG34"/>
<dbReference type="RefSeq" id="WP_008915970.1">
    <property type="nucleotide sequence ID" value="NZ_CM001773.1"/>
</dbReference>
<sequence length="110" mass="12196">MNKLPIPIYGGYLEIYDTPDELQSSYPQHDFGAWGAGFTAGIVSGGCSTIVMQLSTIDANTITHESIHAAFDILHFSGVPINYDNNETICYLAGWVAEQLEYHYEGKFNE</sequence>